<keyword evidence="2 3" id="KW-0479">Metal-binding</keyword>
<comment type="caution">
    <text evidence="4">The sequence shown here is derived from an EMBL/GenBank/DDBJ whole genome shotgun (WGS) entry which is preliminary data.</text>
</comment>
<keyword evidence="5" id="KW-1185">Reference proteome</keyword>
<sequence>MKIGEVIQHLELIAPPAYQESYDNAGLLTGSPSWQCTGVICTLDATEEVILEAKQKGCNLVVTHHPIIFGGLKKITGRNYVEQTVITSIKYDIAIYAIHTNLDNVINGVNNKIADKLSLINRKILSPKKNLLMKLFTFAPKDFAEKVRSALFNAGGGHIGNYSECSFNAEGTGTFKAGTNTQPFVGEIETRHEENEIKIEIIFPAYRQKSVVNALIKAHPYEEPAFDIVPLANDYSETGSGLIGELESPISGEDMLNRLKTAFELQVIRHTHLLDKPMKKVALCGGAGFFLLPNAIASGADIYITADVKYHEFFDADGKIVLADIGHWESEQFTVDLLFDILQTKFPTFAVLKTDIRTNPVYYYR</sequence>
<evidence type="ECO:0000313" key="5">
    <source>
        <dbReference type="Proteomes" id="UP001560573"/>
    </source>
</evidence>
<dbReference type="SUPFAM" id="SSF102705">
    <property type="entry name" value="NIF3 (NGG1p interacting factor 3)-like"/>
    <property type="match status" value="1"/>
</dbReference>
<dbReference type="EMBL" id="JAULBC010000002">
    <property type="protein sequence ID" value="MEX6687825.1"/>
    <property type="molecule type" value="Genomic_DNA"/>
</dbReference>
<dbReference type="NCBIfam" id="TIGR00486">
    <property type="entry name" value="YbgI_SA1388"/>
    <property type="match status" value="1"/>
</dbReference>
<proteinExistence type="inferred from homology"/>
<accession>A0ABV3ZE95</accession>
<dbReference type="InterPro" id="IPR015867">
    <property type="entry name" value="N-reg_PII/ATP_PRibTrfase_C"/>
</dbReference>
<dbReference type="InterPro" id="IPR036069">
    <property type="entry name" value="DUF34/NIF3_sf"/>
</dbReference>
<dbReference type="InterPro" id="IPR002678">
    <property type="entry name" value="DUF34/NIF3"/>
</dbReference>
<dbReference type="PIRSF" id="PIRSF037489">
    <property type="entry name" value="UCP037489_NIF3_YqfO"/>
    <property type="match status" value="1"/>
</dbReference>
<evidence type="ECO:0000256" key="3">
    <source>
        <dbReference type="PIRNR" id="PIRNR037489"/>
    </source>
</evidence>
<dbReference type="Gene3D" id="3.40.1390.30">
    <property type="entry name" value="NIF3 (NGG1p interacting factor 3)-like"/>
    <property type="match status" value="1"/>
</dbReference>
<evidence type="ECO:0000256" key="1">
    <source>
        <dbReference type="ARBA" id="ARBA00006964"/>
    </source>
</evidence>
<dbReference type="InterPro" id="IPR017221">
    <property type="entry name" value="DUF34/NIF3_bac"/>
</dbReference>
<dbReference type="PANTHER" id="PTHR13799:SF14">
    <property type="entry name" value="GTP CYCLOHYDROLASE 1 TYPE 2 HOMOLOG"/>
    <property type="match status" value="1"/>
</dbReference>
<evidence type="ECO:0000256" key="2">
    <source>
        <dbReference type="ARBA" id="ARBA00022723"/>
    </source>
</evidence>
<evidence type="ECO:0000313" key="4">
    <source>
        <dbReference type="EMBL" id="MEX6687825.1"/>
    </source>
</evidence>
<name>A0ABV3ZE95_9BACT</name>
<organism evidence="4 5">
    <name type="scientific">Danxiaibacter flavus</name>
    <dbReference type="NCBI Taxonomy" id="3049108"/>
    <lineage>
        <taxon>Bacteria</taxon>
        <taxon>Pseudomonadati</taxon>
        <taxon>Bacteroidota</taxon>
        <taxon>Chitinophagia</taxon>
        <taxon>Chitinophagales</taxon>
        <taxon>Chitinophagaceae</taxon>
        <taxon>Danxiaibacter</taxon>
    </lineage>
</organism>
<reference evidence="4 5" key="1">
    <citation type="submission" date="2023-07" db="EMBL/GenBank/DDBJ databases">
        <authorList>
            <person name="Lian W.-H."/>
        </authorList>
    </citation>
    <scope>NUCLEOTIDE SEQUENCE [LARGE SCALE GENOMIC DNA]</scope>
    <source>
        <strain evidence="4 5">SYSU DXS3180</strain>
    </source>
</reference>
<dbReference type="RefSeq" id="WP_369329229.1">
    <property type="nucleotide sequence ID" value="NZ_JAULBC010000002.1"/>
</dbReference>
<comment type="similarity">
    <text evidence="1 3">Belongs to the GTP cyclohydrolase I type 2/NIF3 family.</text>
</comment>
<dbReference type="Pfam" id="PF01784">
    <property type="entry name" value="DUF34_NIF3"/>
    <property type="match status" value="1"/>
</dbReference>
<protein>
    <recommendedName>
        <fullName evidence="3">GTP cyclohydrolase 1 type 2 homolog</fullName>
    </recommendedName>
</protein>
<dbReference type="Gene3D" id="3.30.70.120">
    <property type="match status" value="1"/>
</dbReference>
<gene>
    <name evidence="4" type="ORF">QTN47_09990</name>
</gene>
<dbReference type="PANTHER" id="PTHR13799">
    <property type="entry name" value="NGG1 INTERACTING FACTOR 3"/>
    <property type="match status" value="1"/>
</dbReference>
<dbReference type="Proteomes" id="UP001560573">
    <property type="component" value="Unassembled WGS sequence"/>
</dbReference>